<dbReference type="AlphaFoldDB" id="A0A973VTZ1"/>
<dbReference type="Proteomes" id="UP001432046">
    <property type="component" value="Chromosome"/>
</dbReference>
<keyword evidence="3" id="KW-1185">Reference proteome</keyword>
<sequence>MTARTPREYRAPIAIGALLLGLLDPSGALARGGSFPRDDPWNAERIDNLPPDIRNAVLHMCGSRPNAGHYFATYLDNARVVRLHFEHFNCEGAQQLHHRADGCLHQDYARTGAHYHLIRNYVGRCED</sequence>
<dbReference type="RefSeq" id="WP_166211922.1">
    <property type="nucleotide sequence ID" value="NZ_CP088285.1"/>
</dbReference>
<reference evidence="2" key="2">
    <citation type="journal article" date="2021" name="Int. J. Syst. Evol. Microbiol.">
        <title>Bradyrhizobium septentrionale sp. nov. (sv. septentrionale) and Bradyrhizobium quebecense sp. nov. (sv. septentrionale) associated with legumes native to Canada possess rearranged symbiosis genes and numerous insertion sequences.</title>
        <authorList>
            <person name="Bromfield E.S.P."/>
            <person name="Cloutier S."/>
        </authorList>
    </citation>
    <scope>NUCLEOTIDE SEQUENCE</scope>
    <source>
        <strain evidence="2">5S5</strain>
    </source>
</reference>
<dbReference type="EMBL" id="JAAOLE020000001">
    <property type="protein sequence ID" value="NVI41852.1"/>
    <property type="molecule type" value="Genomic_DNA"/>
</dbReference>
<reference evidence="2" key="3">
    <citation type="submission" date="2024-03" db="EMBL/GenBank/DDBJ databases">
        <authorList>
            <person name="Bromfield E.S.P."/>
            <person name="Cloutier S."/>
        </authorList>
    </citation>
    <scope>NUCLEOTIDE SEQUENCE</scope>
    <source>
        <strain evidence="2">5S5</strain>
    </source>
</reference>
<protein>
    <recommendedName>
        <fullName evidence="4">KTSC domain-containing protein</fullName>
    </recommendedName>
</protein>
<evidence type="ECO:0008006" key="4">
    <source>
        <dbReference type="Google" id="ProtNLM"/>
    </source>
</evidence>
<evidence type="ECO:0000313" key="3">
    <source>
        <dbReference type="Proteomes" id="UP001432046"/>
    </source>
</evidence>
<evidence type="ECO:0000313" key="1">
    <source>
        <dbReference type="EMBL" id="NVI41852.1"/>
    </source>
</evidence>
<proteinExistence type="predicted"/>
<evidence type="ECO:0000313" key="2">
    <source>
        <dbReference type="EMBL" id="WXC79650.1"/>
    </source>
</evidence>
<name>A0A973VTZ1_9BRAD</name>
<accession>A0A973VTZ1</accession>
<reference evidence="1" key="1">
    <citation type="submission" date="2020-06" db="EMBL/GenBank/DDBJ databases">
        <title>Whole Genome Sequence of Bradyrhizobium sp. Strain 1S1.</title>
        <authorList>
            <person name="Bromfield E.S.P."/>
            <person name="Cloutier S."/>
        </authorList>
    </citation>
    <scope>NUCLEOTIDE SEQUENCE [LARGE SCALE GENOMIC DNA]</scope>
    <source>
        <strain evidence="1">1S1</strain>
    </source>
</reference>
<dbReference type="EMBL" id="CP147711">
    <property type="protein sequence ID" value="WXC79650.1"/>
    <property type="molecule type" value="Genomic_DNA"/>
</dbReference>
<gene>
    <name evidence="1" type="ORF">HAP48_001805</name>
    <name evidence="2" type="ORF">WDK88_42005</name>
</gene>
<organism evidence="1">
    <name type="scientific">Bradyrhizobium septentrionale</name>
    <dbReference type="NCBI Taxonomy" id="1404411"/>
    <lineage>
        <taxon>Bacteria</taxon>
        <taxon>Pseudomonadati</taxon>
        <taxon>Pseudomonadota</taxon>
        <taxon>Alphaproteobacteria</taxon>
        <taxon>Hyphomicrobiales</taxon>
        <taxon>Nitrobacteraceae</taxon>
        <taxon>Bradyrhizobium</taxon>
    </lineage>
</organism>